<dbReference type="Pfam" id="PF07021">
    <property type="entry name" value="MetW"/>
    <property type="match status" value="1"/>
</dbReference>
<name>A0A318ED24_9GAMM</name>
<reference evidence="1 2" key="1">
    <citation type="submission" date="2018-04" db="EMBL/GenBank/DDBJ databases">
        <title>Genomic Encyclopedia of Type Strains, Phase IV (KMG-IV): sequencing the most valuable type-strain genomes for metagenomic binning, comparative biology and taxonomic classification.</title>
        <authorList>
            <person name="Goeker M."/>
        </authorList>
    </citation>
    <scope>NUCLEOTIDE SEQUENCE [LARGE SCALE GENOMIC DNA]</scope>
    <source>
        <strain evidence="1 2">DSM 104150</strain>
    </source>
</reference>
<dbReference type="NCBIfam" id="TIGR02081">
    <property type="entry name" value="metW"/>
    <property type="match status" value="1"/>
</dbReference>
<keyword evidence="2" id="KW-1185">Reference proteome</keyword>
<dbReference type="EMBL" id="QICN01000005">
    <property type="protein sequence ID" value="PXV67821.1"/>
    <property type="molecule type" value="Genomic_DNA"/>
</dbReference>
<evidence type="ECO:0000313" key="1">
    <source>
        <dbReference type="EMBL" id="PXV67821.1"/>
    </source>
</evidence>
<dbReference type="SUPFAM" id="SSF53335">
    <property type="entry name" value="S-adenosyl-L-methionine-dependent methyltransferases"/>
    <property type="match status" value="1"/>
</dbReference>
<proteinExistence type="predicted"/>
<accession>A0A318ED24</accession>
<dbReference type="AlphaFoldDB" id="A0A318ED24"/>
<evidence type="ECO:0000313" key="2">
    <source>
        <dbReference type="Proteomes" id="UP000248330"/>
    </source>
</evidence>
<comment type="caution">
    <text evidence="1">The sequence shown here is derived from an EMBL/GenBank/DDBJ whole genome shotgun (WGS) entry which is preliminary data.</text>
</comment>
<dbReference type="InterPro" id="IPR029063">
    <property type="entry name" value="SAM-dependent_MTases_sf"/>
</dbReference>
<protein>
    <submittedName>
        <fullName evidence="1">Methionine biosynthesis protein MetW</fullName>
    </submittedName>
</protein>
<organism evidence="1 2">
    <name type="scientific">Sinimarinibacterium flocculans</name>
    <dbReference type="NCBI Taxonomy" id="985250"/>
    <lineage>
        <taxon>Bacteria</taxon>
        <taxon>Pseudomonadati</taxon>
        <taxon>Pseudomonadota</taxon>
        <taxon>Gammaproteobacteria</taxon>
        <taxon>Nevskiales</taxon>
        <taxon>Nevskiaceae</taxon>
        <taxon>Sinimarinibacterium</taxon>
    </lineage>
</organism>
<gene>
    <name evidence="1" type="ORF">C8D93_105178</name>
</gene>
<dbReference type="Gene3D" id="3.40.50.150">
    <property type="entry name" value="Vaccinia Virus protein VP39"/>
    <property type="match status" value="1"/>
</dbReference>
<dbReference type="CDD" id="cd02440">
    <property type="entry name" value="AdoMet_MTases"/>
    <property type="match status" value="1"/>
</dbReference>
<dbReference type="PANTHER" id="PTHR43591:SF110">
    <property type="entry name" value="RHODANESE DOMAIN-CONTAINING PROTEIN"/>
    <property type="match status" value="1"/>
</dbReference>
<dbReference type="Proteomes" id="UP000248330">
    <property type="component" value="Unassembled WGS sequence"/>
</dbReference>
<dbReference type="OrthoDB" id="9792690at2"/>
<dbReference type="PANTHER" id="PTHR43591">
    <property type="entry name" value="METHYLTRANSFERASE"/>
    <property type="match status" value="1"/>
</dbReference>
<sequence>MTRSAGAPPDLRPDLALLCDWIRPGSRILDLGCGDGALLSYLAEHRQVSGYGLEVDEDKVARCIKAGANVIQADLDDGLRDFDSGSFDYVVMNLALQALQRPDDAVTEILRVGRVGIVTFPNFGHWRVRAALAAGRMPVTPSLPDRWYDSPNIHLCTVDDFEDLCRQRGWRIIARRLLDRSHHEGARIRLAPNLFCEIALYMLQSPEPSA</sequence>
<dbReference type="InterPro" id="IPR010743">
    <property type="entry name" value="Methionine_synth_MetW"/>
</dbReference>